<feature type="chain" id="PRO_5017084589" evidence="2">
    <location>
        <begin position="24"/>
        <end position="185"/>
    </location>
</feature>
<feature type="compositionally biased region" description="Low complexity" evidence="1">
    <location>
        <begin position="35"/>
        <end position="70"/>
    </location>
</feature>
<reference evidence="3 4" key="1">
    <citation type="submission" date="2018-07" db="EMBL/GenBank/DDBJ databases">
        <title>Genomic Encyclopedia of Type Strains, Phase IV (KMG-IV): sequencing the most valuable type-strain genomes for metagenomic binning, comparative biology and taxonomic classification.</title>
        <authorList>
            <person name="Goeker M."/>
        </authorList>
    </citation>
    <scope>NUCLEOTIDE SEQUENCE [LARGE SCALE GENOMIC DNA]</scope>
    <source>
        <strain evidence="3 4">DSM 44952</strain>
    </source>
</reference>
<comment type="caution">
    <text evidence="3">The sequence shown here is derived from an EMBL/GenBank/DDBJ whole genome shotgun (WGS) entry which is preliminary data.</text>
</comment>
<evidence type="ECO:0000313" key="4">
    <source>
        <dbReference type="Proteomes" id="UP000255355"/>
    </source>
</evidence>
<accession>A0A370H9K4</accession>
<dbReference type="Pfam" id="PF08310">
    <property type="entry name" value="LGFP"/>
    <property type="match status" value="2"/>
</dbReference>
<organism evidence="3 4">
    <name type="scientific">Nocardia mexicana</name>
    <dbReference type="NCBI Taxonomy" id="279262"/>
    <lineage>
        <taxon>Bacteria</taxon>
        <taxon>Bacillati</taxon>
        <taxon>Actinomycetota</taxon>
        <taxon>Actinomycetes</taxon>
        <taxon>Mycobacteriales</taxon>
        <taxon>Nocardiaceae</taxon>
        <taxon>Nocardia</taxon>
    </lineage>
</organism>
<evidence type="ECO:0000256" key="1">
    <source>
        <dbReference type="SAM" id="MobiDB-lite"/>
    </source>
</evidence>
<dbReference type="STRING" id="1210089.GCA_001613165_07584"/>
<proteinExistence type="predicted"/>
<keyword evidence="4" id="KW-1185">Reference proteome</keyword>
<dbReference type="OrthoDB" id="4369514at2"/>
<protein>
    <submittedName>
        <fullName evidence="3">LGFP repeat-containing protein</fullName>
    </submittedName>
</protein>
<feature type="signal peptide" evidence="2">
    <location>
        <begin position="1"/>
        <end position="23"/>
    </location>
</feature>
<evidence type="ECO:0000256" key="2">
    <source>
        <dbReference type="SAM" id="SignalP"/>
    </source>
</evidence>
<feature type="region of interest" description="Disordered" evidence="1">
    <location>
        <begin position="28"/>
        <end position="71"/>
    </location>
</feature>
<evidence type="ECO:0000313" key="3">
    <source>
        <dbReference type="EMBL" id="RDI52920.1"/>
    </source>
</evidence>
<dbReference type="PROSITE" id="PS51257">
    <property type="entry name" value="PROKAR_LIPOPROTEIN"/>
    <property type="match status" value="1"/>
</dbReference>
<name>A0A370H9K4_9NOCA</name>
<dbReference type="EMBL" id="QQAZ01000003">
    <property type="protein sequence ID" value="RDI52920.1"/>
    <property type="molecule type" value="Genomic_DNA"/>
</dbReference>
<dbReference type="Proteomes" id="UP000255355">
    <property type="component" value="Unassembled WGS sequence"/>
</dbReference>
<sequence length="185" mass="18790">MHHIARRTAACTMTLAAATLAFAGCSNDDNKDSDSSASSTSAMATTTPAATSENAMGGEAGAATETKIATPNGEFTVSGNILAKYTEMGGPQSALGAPEKASVDGPDGGSCQEFTGGSICWSEKTGPHVVWGDIGVEWENNGGVNGKLGYPTTDEKDIAGGKESEFTGGTISWTAADRKTTVTEK</sequence>
<keyword evidence="2" id="KW-0732">Signal</keyword>
<dbReference type="AlphaFoldDB" id="A0A370H9K4"/>
<gene>
    <name evidence="3" type="ORF">DFR68_103307</name>
</gene>
<dbReference type="InterPro" id="IPR013207">
    <property type="entry name" value="LGFP"/>
</dbReference>